<evidence type="ECO:0000313" key="6">
    <source>
        <dbReference type="EMBL" id="CAK7340761.1"/>
    </source>
</evidence>
<dbReference type="GO" id="GO:0016758">
    <property type="term" value="F:hexosyltransferase activity"/>
    <property type="evidence" value="ECO:0007669"/>
    <property type="project" value="InterPro"/>
</dbReference>
<feature type="domain" description="Protein kinase" evidence="5">
    <location>
        <begin position="285"/>
        <end position="560"/>
    </location>
</feature>
<dbReference type="SUPFAM" id="SSF53756">
    <property type="entry name" value="UDP-Glycosyltransferase/glycogen phosphorylase"/>
    <property type="match status" value="1"/>
</dbReference>
<dbReference type="AlphaFoldDB" id="A0AAV1RY93"/>
<keyword evidence="7" id="KW-1185">Reference proteome</keyword>
<keyword evidence="3" id="KW-0472">Membrane</keyword>
<name>A0AAV1RY93_9ROSI</name>
<dbReference type="FunFam" id="3.40.50.2000:FF:000161">
    <property type="entry name" value="UDP-N-acetylglucosamine transferase subunit alg13"/>
    <property type="match status" value="1"/>
</dbReference>
<dbReference type="FunFam" id="1.10.510.10:FF:000051">
    <property type="entry name" value="Receptor-like serine/threonine-protein kinase ALE2"/>
    <property type="match status" value="1"/>
</dbReference>
<dbReference type="InterPro" id="IPR001245">
    <property type="entry name" value="Ser-Thr/Tyr_kinase_cat_dom"/>
</dbReference>
<evidence type="ECO:0000256" key="1">
    <source>
        <dbReference type="ARBA" id="ARBA00004193"/>
    </source>
</evidence>
<accession>A0AAV1RY93</accession>
<keyword evidence="2" id="KW-0418">Kinase</keyword>
<dbReference type="Pfam" id="PF04101">
    <property type="entry name" value="Glyco_tran_28_C"/>
    <property type="match status" value="1"/>
</dbReference>
<dbReference type="PANTHER" id="PTHR47985:SF1">
    <property type="entry name" value="PROTEIN KINASE SUPERFAMILY PROTEIN"/>
    <property type="match status" value="1"/>
</dbReference>
<dbReference type="InterPro" id="IPR000719">
    <property type="entry name" value="Prot_kinase_dom"/>
</dbReference>
<protein>
    <recommendedName>
        <fullName evidence="5">Protein kinase domain-containing protein</fullName>
    </recommendedName>
</protein>
<dbReference type="InterPro" id="IPR011009">
    <property type="entry name" value="Kinase-like_dom_sf"/>
</dbReference>
<proteinExistence type="predicted"/>
<dbReference type="GO" id="GO:0005524">
    <property type="term" value="F:ATP binding"/>
    <property type="evidence" value="ECO:0007669"/>
    <property type="project" value="InterPro"/>
</dbReference>
<dbReference type="Gene3D" id="3.30.200.20">
    <property type="entry name" value="Phosphorylase Kinase, domain 1"/>
    <property type="match status" value="1"/>
</dbReference>
<keyword evidence="4" id="KW-0449">Lipoprotein</keyword>
<dbReference type="InterPro" id="IPR007235">
    <property type="entry name" value="Glyco_trans_28_C"/>
</dbReference>
<dbReference type="GO" id="GO:0005886">
    <property type="term" value="C:plasma membrane"/>
    <property type="evidence" value="ECO:0007669"/>
    <property type="project" value="UniProtKB-SubCell"/>
</dbReference>
<dbReference type="CDD" id="cd14066">
    <property type="entry name" value="STKc_IRAK"/>
    <property type="match status" value="1"/>
</dbReference>
<reference evidence="6 7" key="1">
    <citation type="submission" date="2024-01" db="EMBL/GenBank/DDBJ databases">
        <authorList>
            <person name="Waweru B."/>
        </authorList>
    </citation>
    <scope>NUCLEOTIDE SEQUENCE [LARGE SCALE GENOMIC DNA]</scope>
</reference>
<evidence type="ECO:0000256" key="2">
    <source>
        <dbReference type="ARBA" id="ARBA00022527"/>
    </source>
</evidence>
<evidence type="ECO:0000256" key="3">
    <source>
        <dbReference type="ARBA" id="ARBA00023136"/>
    </source>
</evidence>
<dbReference type="Gene3D" id="3.40.50.2000">
    <property type="entry name" value="Glycogen Phosphorylase B"/>
    <property type="match status" value="1"/>
</dbReference>
<evidence type="ECO:0000313" key="7">
    <source>
        <dbReference type="Proteomes" id="UP001314170"/>
    </source>
</evidence>
<keyword evidence="2" id="KW-0723">Serine/threonine-protein kinase</keyword>
<organism evidence="6 7">
    <name type="scientific">Dovyalis caffra</name>
    <dbReference type="NCBI Taxonomy" id="77055"/>
    <lineage>
        <taxon>Eukaryota</taxon>
        <taxon>Viridiplantae</taxon>
        <taxon>Streptophyta</taxon>
        <taxon>Embryophyta</taxon>
        <taxon>Tracheophyta</taxon>
        <taxon>Spermatophyta</taxon>
        <taxon>Magnoliopsida</taxon>
        <taxon>eudicotyledons</taxon>
        <taxon>Gunneridae</taxon>
        <taxon>Pentapetalae</taxon>
        <taxon>rosids</taxon>
        <taxon>fabids</taxon>
        <taxon>Malpighiales</taxon>
        <taxon>Salicaceae</taxon>
        <taxon>Flacourtieae</taxon>
        <taxon>Dovyalis</taxon>
    </lineage>
</organism>
<dbReference type="Proteomes" id="UP001314170">
    <property type="component" value="Unassembled WGS sequence"/>
</dbReference>
<dbReference type="PROSITE" id="PS50011">
    <property type="entry name" value="PROTEIN_KINASE_DOM"/>
    <property type="match status" value="1"/>
</dbReference>
<dbReference type="SUPFAM" id="SSF56112">
    <property type="entry name" value="Protein kinase-like (PK-like)"/>
    <property type="match status" value="1"/>
</dbReference>
<comment type="subcellular location">
    <subcellularLocation>
        <location evidence="1">Cell membrane</location>
        <topology evidence="1">Lipid-anchor</topology>
    </subcellularLocation>
</comment>
<dbReference type="FunFam" id="3.30.200.20:FF:000376">
    <property type="entry name" value="Serine/threonine-protein kinase PBS1"/>
    <property type="match status" value="1"/>
</dbReference>
<gene>
    <name evidence="6" type="ORF">DCAF_LOCUS15847</name>
</gene>
<sequence length="583" mass="64527">MGDTEDSVKREKKVVFVTVGTTLFDALARTVDTKDVKQELLRKGYTHLVIQIGRGSYTPTKCDGGDGSLAVDYFTFSPSIADHLRSASLVISHAGSGSIFETLRLGKPLIVVVNEDLMDNHQSELAEELAERKHLYCAHPQTLHQTISDMNVESLLLYPPGDATPVAKHINRGTSGFPELNATVEFMITILGIILYDKLQSELRIFDLCAMLRRLKASKDGGSCRDFSSCNTSKFIAHTTISFNSSPDLKGGCLYASNLGHNPASKYKGVQVFTYRELEIATNKFSAANVIGNGGYGVMYRGTLRDGTVAAIKMLHREGKQGERGFRIEVDLLSRLQSPYLVELLGYCADQNHRLLIFEFMHNGTLQHHLHHKQYRPLEWGTRLRIALDCARALEFLHEHTTPAVIHRDFKCSSILLDQNFRAKVSDFGSAKMGSDRINGQNSTRVLGTNGCLAPEYASTGKLTTKSDVYSYGVILLQLLTGRIPIDTKRPSGEHVLVSWALPRLTNREKVVEMVDPAMQGQYSKKDLIQVAAIAAVCVQPEADYRPLMTDVVQSLIPLVKNLSSVSSSGSSRFMNQTSPRPM</sequence>
<dbReference type="Gene3D" id="1.10.510.10">
    <property type="entry name" value="Transferase(Phosphotransferase) domain 1"/>
    <property type="match status" value="1"/>
</dbReference>
<evidence type="ECO:0000256" key="4">
    <source>
        <dbReference type="ARBA" id="ARBA00023288"/>
    </source>
</evidence>
<dbReference type="EMBL" id="CAWUPB010001160">
    <property type="protein sequence ID" value="CAK7340761.1"/>
    <property type="molecule type" value="Genomic_DNA"/>
</dbReference>
<evidence type="ECO:0000259" key="5">
    <source>
        <dbReference type="PROSITE" id="PS50011"/>
    </source>
</evidence>
<keyword evidence="2" id="KW-0808">Transferase</keyword>
<dbReference type="GO" id="GO:0004674">
    <property type="term" value="F:protein serine/threonine kinase activity"/>
    <property type="evidence" value="ECO:0007669"/>
    <property type="project" value="UniProtKB-KW"/>
</dbReference>
<dbReference type="PANTHER" id="PTHR47985">
    <property type="entry name" value="OS07G0668900 PROTEIN"/>
    <property type="match status" value="1"/>
</dbReference>
<comment type="caution">
    <text evidence="6">The sequence shown here is derived from an EMBL/GenBank/DDBJ whole genome shotgun (WGS) entry which is preliminary data.</text>
</comment>
<dbReference type="Pfam" id="PF07714">
    <property type="entry name" value="PK_Tyr_Ser-Thr"/>
    <property type="match status" value="1"/>
</dbReference>